<dbReference type="InterPro" id="IPR049883">
    <property type="entry name" value="NOTCH1_EGF-like"/>
</dbReference>
<evidence type="ECO:0000256" key="2">
    <source>
        <dbReference type="ARBA" id="ARBA00022729"/>
    </source>
</evidence>
<evidence type="ECO:0000259" key="9">
    <source>
        <dbReference type="PROSITE" id="PS50024"/>
    </source>
</evidence>
<dbReference type="Gene3D" id="2.10.25.10">
    <property type="entry name" value="Laminin"/>
    <property type="match status" value="3"/>
</dbReference>
<dbReference type="GO" id="GO:0005576">
    <property type="term" value="C:extracellular region"/>
    <property type="evidence" value="ECO:0007669"/>
    <property type="project" value="InterPro"/>
</dbReference>
<dbReference type="SUPFAM" id="SSF57256">
    <property type="entry name" value="Elafin-like"/>
    <property type="match status" value="1"/>
</dbReference>
<dbReference type="InterPro" id="IPR009030">
    <property type="entry name" value="Growth_fac_rcpt_cys_sf"/>
</dbReference>
<dbReference type="InterPro" id="IPR013783">
    <property type="entry name" value="Ig-like_fold"/>
</dbReference>
<evidence type="ECO:0000256" key="3">
    <source>
        <dbReference type="ARBA" id="ARBA00022737"/>
    </source>
</evidence>
<proteinExistence type="predicted"/>
<dbReference type="Pfam" id="PF07645">
    <property type="entry name" value="EGF_CA"/>
    <property type="match status" value="3"/>
</dbReference>
<evidence type="ECO:0000313" key="16">
    <source>
        <dbReference type="Proteomes" id="UP000233220"/>
    </source>
</evidence>
<dbReference type="PROSITE" id="PS51041">
    <property type="entry name" value="EMI"/>
    <property type="match status" value="1"/>
</dbReference>
<dbReference type="SMART" id="SM00181">
    <property type="entry name" value="EGF"/>
    <property type="match status" value="3"/>
</dbReference>
<keyword evidence="7" id="KW-1133">Transmembrane helix</keyword>
<dbReference type="PROSITE" id="PS51390">
    <property type="entry name" value="WAP"/>
    <property type="match status" value="1"/>
</dbReference>
<keyword evidence="16" id="KW-1185">Reference proteome</keyword>
<evidence type="ECO:0000256" key="1">
    <source>
        <dbReference type="ARBA" id="ARBA00022536"/>
    </source>
</evidence>
<dbReference type="PROSITE" id="PS51034">
    <property type="entry name" value="ZP_2"/>
    <property type="match status" value="1"/>
</dbReference>
<dbReference type="SMART" id="SM00241">
    <property type="entry name" value="ZP"/>
    <property type="match status" value="1"/>
</dbReference>
<dbReference type="PROSITE" id="PS50026">
    <property type="entry name" value="EGF_3"/>
    <property type="match status" value="2"/>
</dbReference>
<dbReference type="InterPro" id="IPR055355">
    <property type="entry name" value="ZP-C"/>
</dbReference>
<evidence type="ECO:0000259" key="13">
    <source>
        <dbReference type="PROSITE" id="PS51041"/>
    </source>
</evidence>
<feature type="signal peptide" evidence="8">
    <location>
        <begin position="1"/>
        <end position="21"/>
    </location>
</feature>
<dbReference type="CDD" id="cd00199">
    <property type="entry name" value="WAP"/>
    <property type="match status" value="1"/>
</dbReference>
<dbReference type="Pfam" id="PF00095">
    <property type="entry name" value="WAP"/>
    <property type="match status" value="1"/>
</dbReference>
<protein>
    <submittedName>
        <fullName evidence="15">Uromodulin like 1</fullName>
    </submittedName>
</protein>
<dbReference type="PROSITE" id="PS50853">
    <property type="entry name" value="FN3"/>
    <property type="match status" value="1"/>
</dbReference>
<evidence type="ECO:0000256" key="6">
    <source>
        <dbReference type="SAM" id="MobiDB-lite"/>
    </source>
</evidence>
<dbReference type="SUPFAM" id="SSF49265">
    <property type="entry name" value="Fibronectin type III"/>
    <property type="match status" value="1"/>
</dbReference>
<dbReference type="SMART" id="SM00217">
    <property type="entry name" value="WAP"/>
    <property type="match status" value="1"/>
</dbReference>
<dbReference type="InterPro" id="IPR000082">
    <property type="entry name" value="SEA_dom"/>
</dbReference>
<evidence type="ECO:0000256" key="4">
    <source>
        <dbReference type="ARBA" id="ARBA00023157"/>
    </source>
</evidence>
<feature type="domain" description="EGF-like" evidence="10">
    <location>
        <begin position="507"/>
        <end position="552"/>
    </location>
</feature>
<dbReference type="InterPro" id="IPR000742">
    <property type="entry name" value="EGF"/>
</dbReference>
<dbReference type="InterPro" id="IPR036116">
    <property type="entry name" value="FN3_sf"/>
</dbReference>
<dbReference type="PROSITE" id="PS01187">
    <property type="entry name" value="EGF_CA"/>
    <property type="match status" value="3"/>
</dbReference>
<dbReference type="PROSITE" id="PS50024">
    <property type="entry name" value="SEA"/>
    <property type="match status" value="2"/>
</dbReference>
<feature type="domain" description="SEA" evidence="9">
    <location>
        <begin position="928"/>
        <end position="1040"/>
    </location>
</feature>
<evidence type="ECO:0000256" key="8">
    <source>
        <dbReference type="SAM" id="SignalP"/>
    </source>
</evidence>
<keyword evidence="7" id="KW-0812">Transmembrane</keyword>
<dbReference type="SUPFAM" id="SSF57196">
    <property type="entry name" value="EGF/Laminin"/>
    <property type="match status" value="1"/>
</dbReference>
<feature type="region of interest" description="Disordered" evidence="6">
    <location>
        <begin position="1076"/>
        <end position="1120"/>
    </location>
</feature>
<feature type="domain" description="ZP" evidence="12">
    <location>
        <begin position="1131"/>
        <end position="1374"/>
    </location>
</feature>
<dbReference type="InterPro" id="IPR001881">
    <property type="entry name" value="EGF-like_Ca-bd_dom"/>
</dbReference>
<evidence type="ECO:0000259" key="14">
    <source>
        <dbReference type="PROSITE" id="PS51390"/>
    </source>
</evidence>
<reference evidence="15" key="1">
    <citation type="submission" date="2025-08" db="UniProtKB">
        <authorList>
            <consortium name="Ensembl"/>
        </authorList>
    </citation>
    <scope>IDENTIFICATION</scope>
</reference>
<dbReference type="FunFam" id="2.10.25.10:FF:000038">
    <property type="entry name" value="Fibrillin 2"/>
    <property type="match status" value="1"/>
</dbReference>
<evidence type="ECO:0000259" key="11">
    <source>
        <dbReference type="PROSITE" id="PS50853"/>
    </source>
</evidence>
<dbReference type="SMART" id="SM00060">
    <property type="entry name" value="FN3"/>
    <property type="match status" value="1"/>
</dbReference>
<keyword evidence="2 8" id="KW-0732">Signal</keyword>
<reference evidence="15" key="2">
    <citation type="submission" date="2025-09" db="UniProtKB">
        <authorList>
            <consortium name="Ensembl"/>
        </authorList>
    </citation>
    <scope>IDENTIFICATION</scope>
</reference>
<dbReference type="Gene3D" id="2.60.40.3210">
    <property type="entry name" value="Zona pellucida, ZP-N domain"/>
    <property type="match status" value="1"/>
</dbReference>
<dbReference type="Proteomes" id="UP000233220">
    <property type="component" value="Unplaced"/>
</dbReference>
<feature type="domain" description="SEA" evidence="9">
    <location>
        <begin position="396"/>
        <end position="510"/>
    </location>
</feature>
<dbReference type="InterPro" id="IPR042235">
    <property type="entry name" value="ZP-C_dom"/>
</dbReference>
<dbReference type="GO" id="GO:0071944">
    <property type="term" value="C:cell periphery"/>
    <property type="evidence" value="ECO:0007669"/>
    <property type="project" value="UniProtKB-ARBA"/>
</dbReference>
<dbReference type="InterPro" id="IPR000152">
    <property type="entry name" value="EGF-type_Asp/Asn_hydroxyl_site"/>
</dbReference>
<dbReference type="Gene3D" id="2.60.40.10">
    <property type="entry name" value="Immunoglobulins"/>
    <property type="match status" value="1"/>
</dbReference>
<dbReference type="InterPro" id="IPR008197">
    <property type="entry name" value="WAP_dom"/>
</dbReference>
<feature type="compositionally biased region" description="Low complexity" evidence="6">
    <location>
        <begin position="645"/>
        <end position="735"/>
    </location>
</feature>
<dbReference type="GO" id="GO:0005509">
    <property type="term" value="F:calcium ion binding"/>
    <property type="evidence" value="ECO:0007669"/>
    <property type="project" value="InterPro"/>
</dbReference>
<dbReference type="Gene3D" id="2.60.40.4100">
    <property type="entry name" value="Zona pellucida, ZP-C domain"/>
    <property type="match status" value="1"/>
</dbReference>
<dbReference type="InterPro" id="IPR003961">
    <property type="entry name" value="FN3_dom"/>
</dbReference>
<dbReference type="Gene3D" id="4.10.75.10">
    <property type="entry name" value="Elafin-like"/>
    <property type="match status" value="1"/>
</dbReference>
<evidence type="ECO:0000259" key="12">
    <source>
        <dbReference type="PROSITE" id="PS51034"/>
    </source>
</evidence>
<evidence type="ECO:0000313" key="15">
    <source>
        <dbReference type="Ensembl" id="ENSSBOP00000039531.1"/>
    </source>
</evidence>
<dbReference type="InterPro" id="IPR055356">
    <property type="entry name" value="ZP-N"/>
</dbReference>
<dbReference type="InterPro" id="IPR018097">
    <property type="entry name" value="EGF_Ca-bd_CS"/>
</dbReference>
<accession>A0A2K6V5W6</accession>
<dbReference type="InterPro" id="IPR036645">
    <property type="entry name" value="Elafin-like_sf"/>
</dbReference>
<feature type="region of interest" description="Disordered" evidence="6">
    <location>
        <begin position="588"/>
        <end position="794"/>
    </location>
</feature>
<keyword evidence="4" id="KW-1015">Disulfide bond</keyword>
<feature type="domain" description="WAP" evidence="14">
    <location>
        <begin position="114"/>
        <end position="158"/>
    </location>
</feature>
<feature type="chain" id="PRO_5014336488" evidence="8">
    <location>
        <begin position="22"/>
        <end position="1457"/>
    </location>
</feature>
<dbReference type="CDD" id="cd00054">
    <property type="entry name" value="EGF_CA"/>
    <property type="match status" value="3"/>
</dbReference>
<feature type="domain" description="Fibronectin type-III" evidence="11">
    <location>
        <begin position="845"/>
        <end position="931"/>
    </location>
</feature>
<dbReference type="PANTHER" id="PTHR14002">
    <property type="entry name" value="ENDOGLIN/TGF-BETA RECEPTOR TYPE III"/>
    <property type="match status" value="1"/>
</dbReference>
<dbReference type="GeneTree" id="ENSGT00940000159975"/>
<feature type="domain" description="EMI" evidence="13">
    <location>
        <begin position="33"/>
        <end position="106"/>
    </location>
</feature>
<gene>
    <name evidence="15" type="primary">UMODL1</name>
</gene>
<sequence length="1457" mass="156426">MLRTSGLALLALVSAVGPSQASGFTEKGLSLLGYQLCSHRVTYTEQKVEAVQTSYTTYVSCGGWIPWRRCPKTVYGTRYLVVEVPKSRNVTDCCQGYEQLGLYCVLPLNRSSEFTSRPGVCPAEEPEPSTSSCSLDTDCPGLQKCCPWSGRYGCMAPAPQAPERHPVGSWYNVTMLVKMDFKELQQADPRLLNHTRLLHSLVTSALQPLASTVHHLHSVPGDASTTVSRLLLGLPRPLPVADVSGLLGDIAKRVYEVISVQVQDVNECFYDELNTCSGRELCTNLEGSYRCVCHQEAPATSPRKLNPECEDCPTLSDYMILNVTGGSFQVSWRLNSTQNRTFYVRVYRGETLLRSARTRGLALAVSGLEAGVLYRVKTGYQGCGADISTTLTVKTEARVFEVRIKIINRNLTEQLRDLSSVEYQDFSRQLLHEVESSFPPVVSDLYRSGKLRMQIVALQAGSVAVRLRLTVQDPKIPVGVSALAPMLQPLLASTVFQIDQQGTLVQDWDECLDSAEHDCAPAAQCVNLEGSYTCQCRTARDAMPSRAGRVCEGDLVSPTGGGLSAAAGVTVPTLGTGTTAVGLENFTLSPSPGHLRGTPAAGQAWTPGPPPRRGGSSVVGYDRNNTGKGVEQEAPSTAPGLGMDQGSQASPSQANPSQGSPSQANPSQGSTSQGSPSQGSTSQGSPSQGSTSQASPSQANLSQGITSQGSTSQGSTSQANPSQGSTSQGSTSQGSPGHRNTVGVMGTTSSLKAPGSTHSFPPGATDGPLALPEQLLGNSTMEPSWPSPTKGPSGHVMWHATRPTWETLLNPMWLHNEDSGPSSSADLPSTPTLTPLKSPACVPVSIGRIVVSNVTSTGLHLAWEAGLALGSAFQLTLTSAWSPTVVLETWNTSVTLSGLEPGVLHLVEIVAKACGKEGARARLKVRTVARKLTGKVRIANVEYSESFGNASSQEYRHFLELFFGTVWGSLPAALRQHVDAGGVRMEVTGVTNGSVVVEFHLLIIADLDVLEVSSAFLTAFQTAPLLEVIRGDTFIQDYDECEREEDDCLPGTACRNTLGSFTCSCEGGAPDFSVQYPERPCEGDSAGNESATSPERPLTTAGSQAAFVQGTSPTPQGLPPRLNLTGAVRVLCEIEKVVVAIQKRFLQQESIPESSLYLSHPSCNVSHSNGTHVLLEAGWSDCGTVMQSNMTSTVVRTTLRNDLPPEGIIHYLKILSPIYCAFQNDLLISSGFTPEWGVYTVVEDLHGAGHFVTEMQLFVGDSPIPQNYSVSASDDVKIEVGLYRQKSNLKVVLMECWATPSSNARDPVTFSFISNSCPVPNTYTHVIENGNSSRAQFKLRIFSFIHNSVVYLHCRLRICMDSPGATCKINCNNFRLLKNSETPATHQMSWGPLIRSEGEPPRAEAGLGAGYVVLTVGAIFVLVVGAATFLIVRYQRTNGRYNFKIQSDNFSYQVFYE</sequence>
<dbReference type="Pfam" id="PF00100">
    <property type="entry name" value="Zona_pellucida"/>
    <property type="match status" value="1"/>
</dbReference>
<dbReference type="Pfam" id="PF23344">
    <property type="entry name" value="ZP-N"/>
    <property type="match status" value="1"/>
</dbReference>
<dbReference type="CDD" id="cd00063">
    <property type="entry name" value="FN3"/>
    <property type="match status" value="1"/>
</dbReference>
<comment type="caution">
    <text evidence="5">Lacks conserved residue(s) required for the propagation of feature annotation.</text>
</comment>
<name>A0A2K6V5W6_SAIBB</name>
<evidence type="ECO:0000256" key="5">
    <source>
        <dbReference type="PROSITE-ProRule" id="PRU00076"/>
    </source>
</evidence>
<dbReference type="SUPFAM" id="SSF57184">
    <property type="entry name" value="Growth factor receptor domain"/>
    <property type="match status" value="1"/>
</dbReference>
<dbReference type="SMART" id="SM00179">
    <property type="entry name" value="EGF_CA"/>
    <property type="match status" value="3"/>
</dbReference>
<dbReference type="InterPro" id="IPR001507">
    <property type="entry name" value="ZP_dom"/>
</dbReference>
<dbReference type="Ensembl" id="ENSSBOT00000056492.1">
    <property type="protein sequence ID" value="ENSSBOP00000039531.1"/>
    <property type="gene ID" value="ENSSBOG00000035786.1"/>
</dbReference>
<dbReference type="InterPro" id="IPR011489">
    <property type="entry name" value="EMI_domain"/>
</dbReference>
<feature type="compositionally biased region" description="Polar residues" evidence="6">
    <location>
        <begin position="746"/>
        <end position="759"/>
    </location>
</feature>
<organism evidence="15 16">
    <name type="scientific">Saimiri boliviensis boliviensis</name>
    <name type="common">Bolivian squirrel monkey</name>
    <dbReference type="NCBI Taxonomy" id="39432"/>
    <lineage>
        <taxon>Eukaryota</taxon>
        <taxon>Metazoa</taxon>
        <taxon>Chordata</taxon>
        <taxon>Craniata</taxon>
        <taxon>Vertebrata</taxon>
        <taxon>Euteleostomi</taxon>
        <taxon>Mammalia</taxon>
        <taxon>Eutheria</taxon>
        <taxon>Euarchontoglires</taxon>
        <taxon>Primates</taxon>
        <taxon>Haplorrhini</taxon>
        <taxon>Platyrrhini</taxon>
        <taxon>Cebidae</taxon>
        <taxon>Saimiriinae</taxon>
        <taxon>Saimiri</taxon>
    </lineage>
</organism>
<feature type="domain" description="EGF-like" evidence="10">
    <location>
        <begin position="1037"/>
        <end position="1078"/>
    </location>
</feature>
<keyword evidence="3" id="KW-0677">Repeat</keyword>
<evidence type="ECO:0000256" key="7">
    <source>
        <dbReference type="SAM" id="Phobius"/>
    </source>
</evidence>
<keyword evidence="7" id="KW-0472">Membrane</keyword>
<keyword evidence="1 5" id="KW-0245">EGF-like domain</keyword>
<dbReference type="PROSITE" id="PS00010">
    <property type="entry name" value="ASX_HYDROXYL"/>
    <property type="match status" value="3"/>
</dbReference>
<feature type="transmembrane region" description="Helical" evidence="7">
    <location>
        <begin position="1409"/>
        <end position="1432"/>
    </location>
</feature>
<dbReference type="GO" id="GO:0030414">
    <property type="term" value="F:peptidase inhibitor activity"/>
    <property type="evidence" value="ECO:0007669"/>
    <property type="project" value="InterPro"/>
</dbReference>
<dbReference type="PANTHER" id="PTHR14002:SF22">
    <property type="entry name" value="UROMODULIN-LIKE 1"/>
    <property type="match status" value="1"/>
</dbReference>
<evidence type="ECO:0000259" key="10">
    <source>
        <dbReference type="PROSITE" id="PS50026"/>
    </source>
</evidence>
<dbReference type="STRING" id="39432.ENSSBOP00000039531"/>